<name>A0A3D8IQM5_9HELI</name>
<dbReference type="OrthoDB" id="5324495at2"/>
<reference evidence="2 3" key="1">
    <citation type="submission" date="2018-04" db="EMBL/GenBank/DDBJ databases">
        <title>Novel Campyloabacter and Helicobacter Species and Strains.</title>
        <authorList>
            <person name="Mannion A.J."/>
            <person name="Shen Z."/>
            <person name="Fox J.G."/>
        </authorList>
    </citation>
    <scope>NUCLEOTIDE SEQUENCE [LARGE SCALE GENOMIC DNA]</scope>
    <source>
        <strain evidence="2 3">MIT 17-337</strain>
    </source>
</reference>
<dbReference type="AlphaFoldDB" id="A0A3D8IQM5"/>
<feature type="domain" description="DUF2147" evidence="1">
    <location>
        <begin position="23"/>
        <end position="138"/>
    </location>
</feature>
<sequence length="162" mass="18922">MKLKYMFIVCLFNILYAGDISGVYSVIHDGKESYTEIFKKNNKFYAVGFANKNKSNESQENTLDINNPNPELRTRPMRGVVFMWNLVAKNEKEYIRGKLYRFDNGKEYHVNAKQDGNILKLRISKDSKGTMGKTIQWRKMNLDEIKSIQAERLDIDTLELPQ</sequence>
<dbReference type="EMBL" id="NXLQ01000001">
    <property type="protein sequence ID" value="RDU67597.1"/>
    <property type="molecule type" value="Genomic_DNA"/>
</dbReference>
<keyword evidence="3" id="KW-1185">Reference proteome</keyword>
<proteinExistence type="predicted"/>
<evidence type="ECO:0000313" key="3">
    <source>
        <dbReference type="Proteomes" id="UP000256379"/>
    </source>
</evidence>
<dbReference type="Pfam" id="PF09917">
    <property type="entry name" value="DUF2147"/>
    <property type="match status" value="1"/>
</dbReference>
<dbReference type="Gene3D" id="2.40.128.520">
    <property type="match status" value="1"/>
</dbReference>
<dbReference type="Proteomes" id="UP000256379">
    <property type="component" value="Unassembled WGS sequence"/>
</dbReference>
<evidence type="ECO:0000259" key="1">
    <source>
        <dbReference type="Pfam" id="PF09917"/>
    </source>
</evidence>
<gene>
    <name evidence="2" type="ORF">CQA53_00905</name>
</gene>
<comment type="caution">
    <text evidence="2">The sequence shown here is derived from an EMBL/GenBank/DDBJ whole genome shotgun (WGS) entry which is preliminary data.</text>
</comment>
<dbReference type="InterPro" id="IPR019223">
    <property type="entry name" value="DUF2147"/>
</dbReference>
<protein>
    <submittedName>
        <fullName evidence="2">DUF2147 domain-containing protein</fullName>
    </submittedName>
</protein>
<accession>A0A3D8IQM5</accession>
<evidence type="ECO:0000313" key="2">
    <source>
        <dbReference type="EMBL" id="RDU67597.1"/>
    </source>
</evidence>
<organism evidence="2 3">
    <name type="scientific">Helicobacter didelphidarum</name>
    <dbReference type="NCBI Taxonomy" id="2040648"/>
    <lineage>
        <taxon>Bacteria</taxon>
        <taxon>Pseudomonadati</taxon>
        <taxon>Campylobacterota</taxon>
        <taxon>Epsilonproteobacteria</taxon>
        <taxon>Campylobacterales</taxon>
        <taxon>Helicobacteraceae</taxon>
        <taxon>Helicobacter</taxon>
    </lineage>
</organism>
<dbReference type="RefSeq" id="WP_115542123.1">
    <property type="nucleotide sequence ID" value="NZ_NXLQ01000001.1"/>
</dbReference>